<evidence type="ECO:0000313" key="8">
    <source>
        <dbReference type="Proteomes" id="UP000293433"/>
    </source>
</evidence>
<protein>
    <submittedName>
        <fullName evidence="7">NlpC/P60 family protein</fullName>
    </submittedName>
</protein>
<comment type="similarity">
    <text evidence="1">Belongs to the peptidase C40 family.</text>
</comment>
<reference evidence="7 8" key="1">
    <citation type="submission" date="2019-02" db="EMBL/GenBank/DDBJ databases">
        <title>Genomic Encyclopedia of Type Strains, Phase IV (KMG-IV): sequencing the most valuable type-strain genomes for metagenomic binning, comparative biology and taxonomic classification.</title>
        <authorList>
            <person name="Goeker M."/>
        </authorList>
    </citation>
    <scope>NUCLEOTIDE SEQUENCE [LARGE SCALE GENOMIC DNA]</scope>
    <source>
        <strain evidence="7 8">DSM 10617</strain>
    </source>
</reference>
<dbReference type="PROSITE" id="PS51935">
    <property type="entry name" value="NLPC_P60"/>
    <property type="match status" value="1"/>
</dbReference>
<dbReference type="GO" id="GO:0006508">
    <property type="term" value="P:proteolysis"/>
    <property type="evidence" value="ECO:0007669"/>
    <property type="project" value="UniProtKB-KW"/>
</dbReference>
<dbReference type="AlphaFoldDB" id="A0A4Q7LRY5"/>
<keyword evidence="3" id="KW-0378">Hydrolase</keyword>
<feature type="chain" id="PRO_5020995211" evidence="5">
    <location>
        <begin position="26"/>
        <end position="245"/>
    </location>
</feature>
<evidence type="ECO:0000256" key="5">
    <source>
        <dbReference type="SAM" id="SignalP"/>
    </source>
</evidence>
<dbReference type="PANTHER" id="PTHR47053">
    <property type="entry name" value="MUREIN DD-ENDOPEPTIDASE MEPH-RELATED"/>
    <property type="match status" value="1"/>
</dbReference>
<feature type="signal peptide" evidence="5">
    <location>
        <begin position="1"/>
        <end position="25"/>
    </location>
</feature>
<organism evidence="7 8">
    <name type="scientific">Sphaerotilus mobilis</name>
    <dbReference type="NCBI Taxonomy" id="47994"/>
    <lineage>
        <taxon>Bacteria</taxon>
        <taxon>Pseudomonadati</taxon>
        <taxon>Pseudomonadota</taxon>
        <taxon>Betaproteobacteria</taxon>
        <taxon>Burkholderiales</taxon>
        <taxon>Sphaerotilaceae</taxon>
        <taxon>Sphaerotilus</taxon>
    </lineage>
</organism>
<accession>A0A4Q7LRY5</accession>
<gene>
    <name evidence="7" type="ORF">EV685_1741</name>
</gene>
<keyword evidence="4" id="KW-0788">Thiol protease</keyword>
<evidence type="ECO:0000259" key="6">
    <source>
        <dbReference type="PROSITE" id="PS51935"/>
    </source>
</evidence>
<dbReference type="GO" id="GO:0008234">
    <property type="term" value="F:cysteine-type peptidase activity"/>
    <property type="evidence" value="ECO:0007669"/>
    <property type="project" value="UniProtKB-KW"/>
</dbReference>
<dbReference type="InterPro" id="IPR000064">
    <property type="entry name" value="NLP_P60_dom"/>
</dbReference>
<dbReference type="Pfam" id="PF00877">
    <property type="entry name" value="NLPC_P60"/>
    <property type="match status" value="1"/>
</dbReference>
<evidence type="ECO:0000256" key="1">
    <source>
        <dbReference type="ARBA" id="ARBA00007074"/>
    </source>
</evidence>
<comment type="caution">
    <text evidence="7">The sequence shown here is derived from an EMBL/GenBank/DDBJ whole genome shotgun (WGS) entry which is preliminary data.</text>
</comment>
<sequence>MFQTRNISRILVTGLLAGCTVVAWSAPADSGTNTVPVTPVSSLAIGALTSPITGPIGQIATQGADSVARFLQDSGVLAGSEGGGQLMDQMRGVASDLVVSAMQFLGVPYKRGGTTINGFDCSGFTRHVFENSLGLILPRRSRDQAQSPSLLPIRKDELRPGDLVFFNTMRSAFSHVGIYVGDGKFIHAPRTGSKVRVEDMREAYWTKRFNGARRAPGSGNAAAAALADGNVAPSLRAEIPGDKLQ</sequence>
<dbReference type="Proteomes" id="UP000293433">
    <property type="component" value="Unassembled WGS sequence"/>
</dbReference>
<evidence type="ECO:0000256" key="3">
    <source>
        <dbReference type="ARBA" id="ARBA00022801"/>
    </source>
</evidence>
<dbReference type="InterPro" id="IPR038765">
    <property type="entry name" value="Papain-like_cys_pep_sf"/>
</dbReference>
<dbReference type="EMBL" id="SGWV01000008">
    <property type="protein sequence ID" value="RZS57173.1"/>
    <property type="molecule type" value="Genomic_DNA"/>
</dbReference>
<dbReference type="InterPro" id="IPR051202">
    <property type="entry name" value="Peptidase_C40"/>
</dbReference>
<dbReference type="PANTHER" id="PTHR47053:SF1">
    <property type="entry name" value="MUREIN DD-ENDOPEPTIDASE MEPH-RELATED"/>
    <property type="match status" value="1"/>
</dbReference>
<keyword evidence="8" id="KW-1185">Reference proteome</keyword>
<evidence type="ECO:0000256" key="4">
    <source>
        <dbReference type="ARBA" id="ARBA00022807"/>
    </source>
</evidence>
<feature type="domain" description="NlpC/P60" evidence="6">
    <location>
        <begin position="91"/>
        <end position="216"/>
    </location>
</feature>
<evidence type="ECO:0000256" key="2">
    <source>
        <dbReference type="ARBA" id="ARBA00022670"/>
    </source>
</evidence>
<dbReference type="Gene3D" id="3.90.1720.10">
    <property type="entry name" value="endopeptidase domain like (from Nostoc punctiforme)"/>
    <property type="match status" value="1"/>
</dbReference>
<name>A0A4Q7LRY5_9BURK</name>
<keyword evidence="5" id="KW-0732">Signal</keyword>
<dbReference type="SUPFAM" id="SSF54001">
    <property type="entry name" value="Cysteine proteinases"/>
    <property type="match status" value="1"/>
</dbReference>
<keyword evidence="2" id="KW-0645">Protease</keyword>
<proteinExistence type="inferred from homology"/>
<evidence type="ECO:0000313" key="7">
    <source>
        <dbReference type="EMBL" id="RZS57173.1"/>
    </source>
</evidence>